<dbReference type="InterPro" id="IPR045956">
    <property type="entry name" value="DUF6376"/>
</dbReference>
<sequence>MRRQRKRKQQAVMMATMLASAVMLSACSAVESVNQSLNYVNEATEYINQVSTAGSELQNLAQEAVNNPDAAAQFQEQLEQIRTEASEFAQLTPPAIGESIHARLVEYNEQLTGMVDQFSQRIEEQGFTLENWEQTGIPDLITNINNLSQQLNELGG</sequence>
<dbReference type="Proteomes" id="UP001220962">
    <property type="component" value="Chromosome"/>
</dbReference>
<evidence type="ECO:0000313" key="2">
    <source>
        <dbReference type="EMBL" id="WDH84618.1"/>
    </source>
</evidence>
<evidence type="ECO:0000256" key="1">
    <source>
        <dbReference type="SAM" id="SignalP"/>
    </source>
</evidence>
<organism evidence="2 3">
    <name type="scientific">Paenibacillus urinalis</name>
    <dbReference type="NCBI Taxonomy" id="521520"/>
    <lineage>
        <taxon>Bacteria</taxon>
        <taxon>Bacillati</taxon>
        <taxon>Bacillota</taxon>
        <taxon>Bacilli</taxon>
        <taxon>Bacillales</taxon>
        <taxon>Paenibacillaceae</taxon>
        <taxon>Paenibacillus</taxon>
    </lineage>
</organism>
<dbReference type="AlphaFoldDB" id="A0AAX3N429"/>
<dbReference type="Pfam" id="PF19903">
    <property type="entry name" value="DUF6376"/>
    <property type="match status" value="1"/>
</dbReference>
<dbReference type="RefSeq" id="WP_205053310.1">
    <property type="nucleotide sequence ID" value="NZ_CP118101.1"/>
</dbReference>
<proteinExistence type="predicted"/>
<name>A0AAX3N429_9BACL</name>
<keyword evidence="1" id="KW-0732">Signal</keyword>
<protein>
    <submittedName>
        <fullName evidence="2">DUF6376 family protein</fullName>
    </submittedName>
</protein>
<evidence type="ECO:0000313" key="3">
    <source>
        <dbReference type="Proteomes" id="UP001220962"/>
    </source>
</evidence>
<dbReference type="EMBL" id="CP118101">
    <property type="protein sequence ID" value="WDH84618.1"/>
    <property type="molecule type" value="Genomic_DNA"/>
</dbReference>
<gene>
    <name evidence="2" type="ORF">PUW23_10565</name>
</gene>
<dbReference type="PROSITE" id="PS51257">
    <property type="entry name" value="PROKAR_LIPOPROTEIN"/>
    <property type="match status" value="1"/>
</dbReference>
<accession>A0AAX3N429</accession>
<reference evidence="2" key="1">
    <citation type="submission" date="2023-02" db="EMBL/GenBank/DDBJ databases">
        <title>Pathogen: clinical or host-associated sample.</title>
        <authorList>
            <person name="Hergert J."/>
            <person name="Casey R."/>
            <person name="Wagner J."/>
            <person name="Young E.L."/>
            <person name="Oakeson K.F."/>
        </authorList>
    </citation>
    <scope>NUCLEOTIDE SEQUENCE</scope>
    <source>
        <strain evidence="2">2022CK-00830</strain>
    </source>
</reference>
<feature type="chain" id="PRO_5043892562" evidence="1">
    <location>
        <begin position="29"/>
        <end position="156"/>
    </location>
</feature>
<feature type="signal peptide" evidence="1">
    <location>
        <begin position="1"/>
        <end position="28"/>
    </location>
</feature>